<keyword evidence="2" id="KW-1003">Cell membrane</keyword>
<gene>
    <name evidence="8" type="primary">sotB</name>
    <name evidence="8" type="ORF">Pan44_36740</name>
</gene>
<feature type="transmembrane region" description="Helical" evidence="6">
    <location>
        <begin position="380"/>
        <end position="398"/>
    </location>
</feature>
<feature type="transmembrane region" description="Helical" evidence="6">
    <location>
        <begin position="18"/>
        <end position="40"/>
    </location>
</feature>
<feature type="transmembrane region" description="Helical" evidence="6">
    <location>
        <begin position="258"/>
        <end position="274"/>
    </location>
</feature>
<comment type="subcellular location">
    <subcellularLocation>
        <location evidence="1">Cell membrane</location>
        <topology evidence="1">Multi-pass membrane protein</topology>
    </subcellularLocation>
</comment>
<dbReference type="FunCoup" id="A0A517SHM5">
    <property type="interactions" value="239"/>
</dbReference>
<evidence type="ECO:0000256" key="3">
    <source>
        <dbReference type="ARBA" id="ARBA00022692"/>
    </source>
</evidence>
<dbReference type="Pfam" id="PF07690">
    <property type="entry name" value="MFS_1"/>
    <property type="match status" value="1"/>
</dbReference>
<reference evidence="8 9" key="1">
    <citation type="submission" date="2019-02" db="EMBL/GenBank/DDBJ databases">
        <title>Deep-cultivation of Planctomycetes and their phenomic and genomic characterization uncovers novel biology.</title>
        <authorList>
            <person name="Wiegand S."/>
            <person name="Jogler M."/>
            <person name="Boedeker C."/>
            <person name="Pinto D."/>
            <person name="Vollmers J."/>
            <person name="Rivas-Marin E."/>
            <person name="Kohn T."/>
            <person name="Peeters S.H."/>
            <person name="Heuer A."/>
            <person name="Rast P."/>
            <person name="Oberbeckmann S."/>
            <person name="Bunk B."/>
            <person name="Jeske O."/>
            <person name="Meyerdierks A."/>
            <person name="Storesund J.E."/>
            <person name="Kallscheuer N."/>
            <person name="Luecker S."/>
            <person name="Lage O.M."/>
            <person name="Pohl T."/>
            <person name="Merkel B.J."/>
            <person name="Hornburger P."/>
            <person name="Mueller R.-W."/>
            <person name="Bruemmer F."/>
            <person name="Labrenz M."/>
            <person name="Spormann A.M."/>
            <person name="Op den Camp H."/>
            <person name="Overmann J."/>
            <person name="Amann R."/>
            <person name="Jetten M.S.M."/>
            <person name="Mascher T."/>
            <person name="Medema M.H."/>
            <person name="Devos D.P."/>
            <person name="Kaster A.-K."/>
            <person name="Ovreas L."/>
            <person name="Rohde M."/>
            <person name="Galperin M.Y."/>
            <person name="Jogler C."/>
        </authorList>
    </citation>
    <scope>NUCLEOTIDE SEQUENCE [LARGE SCALE GENOMIC DNA]</scope>
    <source>
        <strain evidence="8 9">Pan44</strain>
    </source>
</reference>
<name>A0A517SHM5_9PLAN</name>
<dbReference type="InterPro" id="IPR036259">
    <property type="entry name" value="MFS_trans_sf"/>
</dbReference>
<accession>A0A517SHM5</accession>
<dbReference type="InterPro" id="IPR011701">
    <property type="entry name" value="MFS"/>
</dbReference>
<evidence type="ECO:0000256" key="4">
    <source>
        <dbReference type="ARBA" id="ARBA00022989"/>
    </source>
</evidence>
<dbReference type="PROSITE" id="PS50850">
    <property type="entry name" value="MFS"/>
    <property type="match status" value="1"/>
</dbReference>
<feature type="transmembrane region" description="Helical" evidence="6">
    <location>
        <begin position="83"/>
        <end position="103"/>
    </location>
</feature>
<keyword evidence="9" id="KW-1185">Reference proteome</keyword>
<protein>
    <submittedName>
        <fullName evidence="8">Sugar efflux transporter B</fullName>
    </submittedName>
</protein>
<organism evidence="8 9">
    <name type="scientific">Caulifigura coniformis</name>
    <dbReference type="NCBI Taxonomy" id="2527983"/>
    <lineage>
        <taxon>Bacteria</taxon>
        <taxon>Pseudomonadati</taxon>
        <taxon>Planctomycetota</taxon>
        <taxon>Planctomycetia</taxon>
        <taxon>Planctomycetales</taxon>
        <taxon>Planctomycetaceae</taxon>
        <taxon>Caulifigura</taxon>
    </lineage>
</organism>
<dbReference type="InterPro" id="IPR050189">
    <property type="entry name" value="MFS_Efflux_Transporters"/>
</dbReference>
<sequence>MSEGELSPAAVARRERTILFCLAAVHFTSVVDFMVVMPLGPQLEKTLGLGPARFGMIVAAYTYAAGLAGLVATMVLDRFSRRTAFMGIFAGFIAGTFACGLANSYVTLLIARFLTGAFGGILGGIAMAIIGDVFPENRRGTATGLLMSAFAIASVAGVPLGLMLGLNFGWQAPFLALAALCLPIFLLAGRALPRLDEHLKHPSEESPWVRFRSMFTHPNHLRAFILTTALMFGAFAVFPYMSPYLVFNVGLRENQLPFVYIAGGAMSLFGSPIIGRLADRYGKLRVFRYVVPVNAVLFLALTVLPPVPVLVAVLLTGLLMVSNVGRMVPAMALITSSVEPRKRGGFMSANAAVQHMAAGLGTSAAAMILTQPKDQPIQHYPIVGAIAAVMSLSTLVLAGRLRTASIAPAAESPEILGEAILATEGGL</sequence>
<evidence type="ECO:0000256" key="1">
    <source>
        <dbReference type="ARBA" id="ARBA00004651"/>
    </source>
</evidence>
<dbReference type="InterPro" id="IPR020846">
    <property type="entry name" value="MFS_dom"/>
</dbReference>
<dbReference type="Gene3D" id="1.20.1250.20">
    <property type="entry name" value="MFS general substrate transporter like domains"/>
    <property type="match status" value="1"/>
</dbReference>
<dbReference type="Proteomes" id="UP000315700">
    <property type="component" value="Chromosome"/>
</dbReference>
<feature type="transmembrane region" description="Helical" evidence="6">
    <location>
        <begin position="172"/>
        <end position="192"/>
    </location>
</feature>
<evidence type="ECO:0000256" key="5">
    <source>
        <dbReference type="ARBA" id="ARBA00023136"/>
    </source>
</evidence>
<dbReference type="KEGG" id="ccos:Pan44_36740"/>
<dbReference type="AlphaFoldDB" id="A0A517SHM5"/>
<feature type="domain" description="Major facilitator superfamily (MFS) profile" evidence="7">
    <location>
        <begin position="18"/>
        <end position="402"/>
    </location>
</feature>
<keyword evidence="4 6" id="KW-1133">Transmembrane helix</keyword>
<evidence type="ECO:0000259" key="7">
    <source>
        <dbReference type="PROSITE" id="PS50850"/>
    </source>
</evidence>
<keyword evidence="3 6" id="KW-0812">Transmembrane</keyword>
<feature type="transmembrane region" description="Helical" evidence="6">
    <location>
        <begin position="286"/>
        <end position="304"/>
    </location>
</feature>
<dbReference type="PANTHER" id="PTHR43124">
    <property type="entry name" value="PURINE EFFLUX PUMP PBUE"/>
    <property type="match status" value="1"/>
</dbReference>
<feature type="transmembrane region" description="Helical" evidence="6">
    <location>
        <begin position="109"/>
        <end position="130"/>
    </location>
</feature>
<evidence type="ECO:0000256" key="6">
    <source>
        <dbReference type="SAM" id="Phobius"/>
    </source>
</evidence>
<dbReference type="EMBL" id="CP036271">
    <property type="protein sequence ID" value="QDT55628.1"/>
    <property type="molecule type" value="Genomic_DNA"/>
</dbReference>
<keyword evidence="5 6" id="KW-0472">Membrane</keyword>
<evidence type="ECO:0000313" key="9">
    <source>
        <dbReference type="Proteomes" id="UP000315700"/>
    </source>
</evidence>
<dbReference type="GO" id="GO:0005886">
    <property type="term" value="C:plasma membrane"/>
    <property type="evidence" value="ECO:0007669"/>
    <property type="project" value="UniProtKB-SubCell"/>
</dbReference>
<evidence type="ECO:0000313" key="8">
    <source>
        <dbReference type="EMBL" id="QDT55628.1"/>
    </source>
</evidence>
<dbReference type="InParanoid" id="A0A517SHM5"/>
<dbReference type="RefSeq" id="WP_145031630.1">
    <property type="nucleotide sequence ID" value="NZ_CP036271.1"/>
</dbReference>
<feature type="transmembrane region" description="Helical" evidence="6">
    <location>
        <begin position="220"/>
        <end position="238"/>
    </location>
</feature>
<dbReference type="PANTHER" id="PTHR43124:SF3">
    <property type="entry name" value="CHLORAMPHENICOL EFFLUX PUMP RV0191"/>
    <property type="match status" value="1"/>
</dbReference>
<dbReference type="OrthoDB" id="212436at2"/>
<dbReference type="GO" id="GO:0022857">
    <property type="term" value="F:transmembrane transporter activity"/>
    <property type="evidence" value="ECO:0007669"/>
    <property type="project" value="InterPro"/>
</dbReference>
<proteinExistence type="predicted"/>
<dbReference type="CDD" id="cd17324">
    <property type="entry name" value="MFS_NepI_like"/>
    <property type="match status" value="1"/>
</dbReference>
<feature type="transmembrane region" description="Helical" evidence="6">
    <location>
        <begin position="52"/>
        <end position="76"/>
    </location>
</feature>
<feature type="transmembrane region" description="Helical" evidence="6">
    <location>
        <begin position="142"/>
        <end position="166"/>
    </location>
</feature>
<dbReference type="SUPFAM" id="SSF103473">
    <property type="entry name" value="MFS general substrate transporter"/>
    <property type="match status" value="1"/>
</dbReference>
<evidence type="ECO:0000256" key="2">
    <source>
        <dbReference type="ARBA" id="ARBA00022475"/>
    </source>
</evidence>